<dbReference type="AlphaFoldDB" id="A0A117MQV3"/>
<dbReference type="GO" id="GO:0048476">
    <property type="term" value="C:Holliday junction resolvase complex"/>
    <property type="evidence" value="ECO:0007669"/>
    <property type="project" value="UniProtKB-UniRule"/>
</dbReference>
<dbReference type="CDD" id="cd16962">
    <property type="entry name" value="RuvC"/>
    <property type="match status" value="1"/>
</dbReference>
<sequence length="190" mass="20657">MVVLGVDPGSLHTGYGVVRYEDAGFHLLGCGVIRLHRRKSYFERIGEIYRELESVIDSYAPDRLVLETVFLNKNVQSALKLGQVRGAVIALAMNHRLELSEYAPREVKAAVTARGAASKQQVAFMVTRMLKITGNPATHDVTDALAIALCDLLKTGMGSAAVQQPFVSSGSAGKKNWARFVQSNPGMVVR</sequence>
<dbReference type="Pfam" id="PF02075">
    <property type="entry name" value="RuvC"/>
    <property type="match status" value="1"/>
</dbReference>
<comment type="subunit">
    <text evidence="13">Homodimer which binds Holliday junction (HJ) DNA. The HJ becomes 2-fold symmetrical on binding to RuvC with unstacked arms; it has a different conformation from HJ DNA in complex with RuvA. In the full resolvosome a probable DNA-RuvA(4)-RuvB(12)-RuvC(2) complex forms which resolves the HJ.</text>
</comment>
<dbReference type="GO" id="GO:0008821">
    <property type="term" value="F:crossover junction DNA endonuclease activity"/>
    <property type="evidence" value="ECO:0007669"/>
    <property type="project" value="UniProtKB-UniRule"/>
</dbReference>
<keyword evidence="5 13" id="KW-0255">Endonuclease</keyword>
<feature type="active site" evidence="13">
    <location>
        <position position="7"/>
    </location>
</feature>
<dbReference type="InterPro" id="IPR036397">
    <property type="entry name" value="RNaseH_sf"/>
</dbReference>
<feature type="binding site" evidence="13">
    <location>
        <position position="140"/>
    </location>
    <ligand>
        <name>Mg(2+)</name>
        <dbReference type="ChEBI" id="CHEBI:18420"/>
        <label>1</label>
    </ligand>
</feature>
<dbReference type="SUPFAM" id="SSF53098">
    <property type="entry name" value="Ribonuclease H-like"/>
    <property type="match status" value="1"/>
</dbReference>
<keyword evidence="16" id="KW-1185">Reference proteome</keyword>
<comment type="caution">
    <text evidence="15">The sequence shown here is derived from an EMBL/GenBank/DDBJ whole genome shotgun (WGS) entry which is preliminary data.</text>
</comment>
<feature type="active site" evidence="13">
    <location>
        <position position="67"/>
    </location>
</feature>
<evidence type="ECO:0000256" key="6">
    <source>
        <dbReference type="ARBA" id="ARBA00022763"/>
    </source>
</evidence>
<comment type="function">
    <text evidence="13">The RuvA-RuvB-RuvC complex processes Holliday junction (HJ) DNA during genetic recombination and DNA repair. Endonuclease that resolves HJ intermediates. Cleaves cruciform DNA by making single-stranded nicks across the HJ at symmetrical positions within the homologous arms, yielding a 5'-phosphate and a 3'-hydroxyl group; requires a central core of homology in the junction. The consensus cleavage sequence is 5'-(A/T)TT(C/G)-3'. Cleavage occurs on the 3'-side of the TT dinucleotide at the point of strand exchange. HJ branch migration catalyzed by RuvA-RuvB allows RuvC to scan DNA until it finds its consensus sequence, where it cleaves and resolves the cruciform DNA.</text>
</comment>
<dbReference type="InterPro" id="IPR012337">
    <property type="entry name" value="RNaseH-like_sf"/>
</dbReference>
<proteinExistence type="inferred from homology"/>
<dbReference type="OrthoDB" id="9805499at2"/>
<dbReference type="PANTHER" id="PTHR30194:SF3">
    <property type="entry name" value="CROSSOVER JUNCTION ENDODEOXYRIBONUCLEASE RUVC"/>
    <property type="match status" value="1"/>
</dbReference>
<keyword evidence="8 13" id="KW-0460">Magnesium</keyword>
<evidence type="ECO:0000256" key="1">
    <source>
        <dbReference type="ARBA" id="ARBA00009518"/>
    </source>
</evidence>
<dbReference type="EC" id="3.1.21.10" evidence="13 14"/>
<evidence type="ECO:0000256" key="8">
    <source>
        <dbReference type="ARBA" id="ARBA00022842"/>
    </source>
</evidence>
<dbReference type="PANTHER" id="PTHR30194">
    <property type="entry name" value="CROSSOVER JUNCTION ENDODEOXYRIBONUCLEASE RUVC"/>
    <property type="match status" value="1"/>
</dbReference>
<feature type="binding site" evidence="13">
    <location>
        <position position="67"/>
    </location>
    <ligand>
        <name>Mg(2+)</name>
        <dbReference type="ChEBI" id="CHEBI:18420"/>
        <label>2</label>
    </ligand>
</feature>
<dbReference type="FunFam" id="3.30.420.10:FF:000002">
    <property type="entry name" value="Crossover junction endodeoxyribonuclease RuvC"/>
    <property type="match status" value="1"/>
</dbReference>
<dbReference type="GO" id="GO:0005737">
    <property type="term" value="C:cytoplasm"/>
    <property type="evidence" value="ECO:0007669"/>
    <property type="project" value="UniProtKB-SubCell"/>
</dbReference>
<evidence type="ECO:0000256" key="12">
    <source>
        <dbReference type="ARBA" id="ARBA00029354"/>
    </source>
</evidence>
<gene>
    <name evidence="13" type="primary">ruvC</name>
    <name evidence="15" type="ORF">ASB62_03670</name>
</gene>
<keyword evidence="2 13" id="KW-0963">Cytoplasm</keyword>
<keyword evidence="10 13" id="KW-0233">DNA recombination</keyword>
<name>A0A117MQV3_CHLLI</name>
<evidence type="ECO:0000313" key="15">
    <source>
        <dbReference type="EMBL" id="KUL30699.1"/>
    </source>
</evidence>
<keyword evidence="7 13" id="KW-0378">Hydrolase</keyword>
<keyword evidence="4 13" id="KW-0479">Metal-binding</keyword>
<evidence type="ECO:0000256" key="4">
    <source>
        <dbReference type="ARBA" id="ARBA00022723"/>
    </source>
</evidence>
<dbReference type="NCBIfam" id="TIGR00228">
    <property type="entry name" value="ruvC"/>
    <property type="match status" value="1"/>
</dbReference>
<reference evidence="15 16" key="1">
    <citation type="submission" date="2015-10" db="EMBL/GenBank/DDBJ databases">
        <title>Draft Genome Sequence of Chlorobium limicola strain Frasassi Growing under Artificial Lighting in the Frasassi Cave System.</title>
        <authorList>
            <person name="Mansor M."/>
            <person name="Macalady J."/>
        </authorList>
    </citation>
    <scope>NUCLEOTIDE SEQUENCE [LARGE SCALE GENOMIC DNA]</scope>
    <source>
        <strain evidence="15 16">Frasassi</strain>
    </source>
</reference>
<evidence type="ECO:0000313" key="16">
    <source>
        <dbReference type="Proteomes" id="UP000053937"/>
    </source>
</evidence>
<evidence type="ECO:0000256" key="14">
    <source>
        <dbReference type="NCBIfam" id="TIGR00228"/>
    </source>
</evidence>
<evidence type="ECO:0000256" key="2">
    <source>
        <dbReference type="ARBA" id="ARBA00022490"/>
    </source>
</evidence>
<dbReference type="PRINTS" id="PR00696">
    <property type="entry name" value="RSOLVASERUVC"/>
</dbReference>
<comment type="subcellular location">
    <subcellularLocation>
        <location evidence="13">Cytoplasm</location>
    </subcellularLocation>
</comment>
<feature type="active site" evidence="13">
    <location>
        <position position="140"/>
    </location>
</feature>
<evidence type="ECO:0000256" key="13">
    <source>
        <dbReference type="HAMAP-Rule" id="MF_00034"/>
    </source>
</evidence>
<dbReference type="GO" id="GO:0000287">
    <property type="term" value="F:magnesium ion binding"/>
    <property type="evidence" value="ECO:0007669"/>
    <property type="project" value="UniProtKB-UniRule"/>
</dbReference>
<comment type="catalytic activity">
    <reaction evidence="12 13">
        <text>Endonucleolytic cleavage at a junction such as a reciprocal single-stranded crossover between two homologous DNA duplexes (Holliday junction).</text>
        <dbReference type="EC" id="3.1.21.10"/>
    </reaction>
</comment>
<dbReference type="GO" id="GO:0006310">
    <property type="term" value="P:DNA recombination"/>
    <property type="evidence" value="ECO:0007669"/>
    <property type="project" value="UniProtKB-UniRule"/>
</dbReference>
<accession>A0A117MQV3</accession>
<organism evidence="15 16">
    <name type="scientific">Chlorobium limicola</name>
    <dbReference type="NCBI Taxonomy" id="1092"/>
    <lineage>
        <taxon>Bacteria</taxon>
        <taxon>Pseudomonadati</taxon>
        <taxon>Chlorobiota</taxon>
        <taxon>Chlorobiia</taxon>
        <taxon>Chlorobiales</taxon>
        <taxon>Chlorobiaceae</taxon>
        <taxon>Chlorobium/Pelodictyon group</taxon>
        <taxon>Chlorobium</taxon>
    </lineage>
</organism>
<dbReference type="InterPro" id="IPR002176">
    <property type="entry name" value="X-over_junc_endoDNase_RuvC"/>
</dbReference>
<evidence type="ECO:0000256" key="5">
    <source>
        <dbReference type="ARBA" id="ARBA00022759"/>
    </source>
</evidence>
<keyword evidence="6 13" id="KW-0227">DNA damage</keyword>
<comment type="similarity">
    <text evidence="1 13">Belongs to the RuvC family.</text>
</comment>
<comment type="cofactor">
    <cofactor evidence="13">
        <name>Mg(2+)</name>
        <dbReference type="ChEBI" id="CHEBI:18420"/>
    </cofactor>
    <text evidence="13">Binds 2 Mg(2+) ion per subunit.</text>
</comment>
<dbReference type="GO" id="GO:0006281">
    <property type="term" value="P:DNA repair"/>
    <property type="evidence" value="ECO:0007669"/>
    <property type="project" value="UniProtKB-UniRule"/>
</dbReference>
<evidence type="ECO:0000256" key="7">
    <source>
        <dbReference type="ARBA" id="ARBA00022801"/>
    </source>
</evidence>
<dbReference type="EMBL" id="LMBR01000080">
    <property type="protein sequence ID" value="KUL30699.1"/>
    <property type="molecule type" value="Genomic_DNA"/>
</dbReference>
<dbReference type="RefSeq" id="WP_059138672.1">
    <property type="nucleotide sequence ID" value="NZ_LMBR01000080.1"/>
</dbReference>
<evidence type="ECO:0000256" key="11">
    <source>
        <dbReference type="ARBA" id="ARBA00023204"/>
    </source>
</evidence>
<dbReference type="GO" id="GO:0003677">
    <property type="term" value="F:DNA binding"/>
    <property type="evidence" value="ECO:0007669"/>
    <property type="project" value="UniProtKB-KW"/>
</dbReference>
<evidence type="ECO:0000256" key="3">
    <source>
        <dbReference type="ARBA" id="ARBA00022722"/>
    </source>
</evidence>
<dbReference type="Gene3D" id="3.30.420.10">
    <property type="entry name" value="Ribonuclease H-like superfamily/Ribonuclease H"/>
    <property type="match status" value="1"/>
</dbReference>
<protein>
    <recommendedName>
        <fullName evidence="13 14">Crossover junction endodeoxyribonuclease RuvC</fullName>
        <ecNumber evidence="13 14">3.1.21.10</ecNumber>
    </recommendedName>
    <alternativeName>
        <fullName evidence="13">Holliday junction nuclease RuvC</fullName>
    </alternativeName>
    <alternativeName>
        <fullName evidence="13">Holliday junction resolvase RuvC</fullName>
    </alternativeName>
</protein>
<keyword evidence="9 13" id="KW-0238">DNA-binding</keyword>
<feature type="binding site" evidence="13">
    <location>
        <position position="7"/>
    </location>
    <ligand>
        <name>Mg(2+)</name>
        <dbReference type="ChEBI" id="CHEBI:18420"/>
        <label>1</label>
    </ligand>
</feature>
<dbReference type="Proteomes" id="UP000053937">
    <property type="component" value="Unassembled WGS sequence"/>
</dbReference>
<keyword evidence="3 13" id="KW-0540">Nuclease</keyword>
<evidence type="ECO:0000256" key="9">
    <source>
        <dbReference type="ARBA" id="ARBA00023125"/>
    </source>
</evidence>
<evidence type="ECO:0000256" key="10">
    <source>
        <dbReference type="ARBA" id="ARBA00023172"/>
    </source>
</evidence>
<dbReference type="HAMAP" id="MF_00034">
    <property type="entry name" value="RuvC"/>
    <property type="match status" value="1"/>
</dbReference>
<keyword evidence="11 13" id="KW-0234">DNA repair</keyword>